<dbReference type="EMBL" id="CP005286">
    <property type="protein sequence ID" value="AJE31884.1"/>
    <property type="molecule type" value="Genomic_DNA"/>
</dbReference>
<keyword evidence="2 5" id="KW-0812">Transmembrane</keyword>
<feature type="transmembrane region" description="Helical" evidence="5">
    <location>
        <begin position="125"/>
        <end position="143"/>
    </location>
</feature>
<dbReference type="HOGENOM" id="CLU_055068_2_0_11"/>
<sequence>MLTLRRWWEQAPATTLFTALAVVVYIITAVQSRSLMNNLSASSLGDAWLLYGPEVSTGGLDRLRALGAAFLHIDLGHVAINGFLLMLIGREIERFAGTALYTAAFLTGAVGASATVLWMDWAQPTAGASGALFALMMLLVGVARVSGGDLRAPLAFVGVNVIYTFLAPSVSLWGHMGGLLTGGAMLFFFVHPDVRVRWAGVLAVLTASVVAVGLV</sequence>
<evidence type="ECO:0000256" key="3">
    <source>
        <dbReference type="ARBA" id="ARBA00022989"/>
    </source>
</evidence>
<organism evidence="7 8">
    <name type="scientific">Corynebacterium humireducens NBRC 106098 = DSM 45392</name>
    <dbReference type="NCBI Taxonomy" id="1223515"/>
    <lineage>
        <taxon>Bacteria</taxon>
        <taxon>Bacillati</taxon>
        <taxon>Actinomycetota</taxon>
        <taxon>Actinomycetes</taxon>
        <taxon>Mycobacteriales</taxon>
        <taxon>Corynebacteriaceae</taxon>
        <taxon>Corynebacterium</taxon>
    </lineage>
</organism>
<feature type="transmembrane region" description="Helical" evidence="5">
    <location>
        <begin position="196"/>
        <end position="214"/>
    </location>
</feature>
<evidence type="ECO:0000256" key="2">
    <source>
        <dbReference type="ARBA" id="ARBA00022692"/>
    </source>
</evidence>
<reference evidence="7 8" key="1">
    <citation type="submission" date="2013-04" db="EMBL/GenBank/DDBJ databases">
        <title>Complete genome sequence of Corynebacterium humireducens DSM 45392(T), isolated from a wastewater-fed microbial fuel cell.</title>
        <authorList>
            <person name="Ruckert C."/>
            <person name="Albersmeier A."/>
            <person name="Kalinowski J."/>
        </authorList>
    </citation>
    <scope>NUCLEOTIDE SEQUENCE [LARGE SCALE GENOMIC DNA]</scope>
    <source>
        <strain evidence="8">MFC-5</strain>
    </source>
</reference>
<feature type="transmembrane region" description="Helical" evidence="5">
    <location>
        <begin position="65"/>
        <end position="87"/>
    </location>
</feature>
<dbReference type="PANTHER" id="PTHR43731">
    <property type="entry name" value="RHOMBOID PROTEASE"/>
    <property type="match status" value="1"/>
</dbReference>
<dbReference type="Pfam" id="PF01694">
    <property type="entry name" value="Rhomboid"/>
    <property type="match status" value="1"/>
</dbReference>
<feature type="transmembrane region" description="Helical" evidence="5">
    <location>
        <begin position="12"/>
        <end position="30"/>
    </location>
</feature>
<dbReference type="InterPro" id="IPR050925">
    <property type="entry name" value="Rhomboid_protease_S54"/>
</dbReference>
<dbReference type="InterPro" id="IPR022764">
    <property type="entry name" value="Peptidase_S54_rhomboid_dom"/>
</dbReference>
<feature type="transmembrane region" description="Helical" evidence="5">
    <location>
        <begin position="99"/>
        <end position="119"/>
    </location>
</feature>
<proteinExistence type="predicted"/>
<accession>A0A0B5D7X4</accession>
<evidence type="ECO:0000313" key="7">
    <source>
        <dbReference type="EMBL" id="AJE31884.1"/>
    </source>
</evidence>
<dbReference type="STRING" id="1223515.B842_00120"/>
<dbReference type="OrthoDB" id="9807874at2"/>
<comment type="subcellular location">
    <subcellularLocation>
        <location evidence="1">Membrane</location>
        <topology evidence="1">Multi-pass membrane protein</topology>
    </subcellularLocation>
</comment>
<name>A0A0B5D7X4_9CORY</name>
<dbReference type="PANTHER" id="PTHR43731:SF26">
    <property type="entry name" value="RHOMBOID-LIKE PROTEIN 10, CHLOROPLASTIC"/>
    <property type="match status" value="1"/>
</dbReference>
<dbReference type="InterPro" id="IPR035952">
    <property type="entry name" value="Rhomboid-like_sf"/>
</dbReference>
<dbReference type="Proteomes" id="UP000031524">
    <property type="component" value="Chromosome"/>
</dbReference>
<keyword evidence="8" id="KW-1185">Reference proteome</keyword>
<evidence type="ECO:0000259" key="6">
    <source>
        <dbReference type="Pfam" id="PF01694"/>
    </source>
</evidence>
<keyword evidence="3 5" id="KW-1133">Transmembrane helix</keyword>
<feature type="transmembrane region" description="Helical" evidence="5">
    <location>
        <begin position="150"/>
        <end position="166"/>
    </location>
</feature>
<evidence type="ECO:0000256" key="1">
    <source>
        <dbReference type="ARBA" id="ARBA00004141"/>
    </source>
</evidence>
<gene>
    <name evidence="7" type="ORF">B842_00120</name>
</gene>
<feature type="domain" description="Peptidase S54 rhomboid" evidence="6">
    <location>
        <begin position="64"/>
        <end position="190"/>
    </location>
</feature>
<evidence type="ECO:0000313" key="8">
    <source>
        <dbReference type="Proteomes" id="UP000031524"/>
    </source>
</evidence>
<dbReference type="GO" id="GO:0016020">
    <property type="term" value="C:membrane"/>
    <property type="evidence" value="ECO:0007669"/>
    <property type="project" value="UniProtKB-SubCell"/>
</dbReference>
<dbReference type="SUPFAM" id="SSF144091">
    <property type="entry name" value="Rhomboid-like"/>
    <property type="match status" value="1"/>
</dbReference>
<keyword evidence="4 5" id="KW-0472">Membrane</keyword>
<dbReference type="RefSeq" id="WP_040084490.1">
    <property type="nucleotide sequence ID" value="NZ_BCSU01000015.1"/>
</dbReference>
<dbReference type="Gene3D" id="1.20.1540.10">
    <property type="entry name" value="Rhomboid-like"/>
    <property type="match status" value="1"/>
</dbReference>
<protein>
    <submittedName>
        <fullName evidence="7">Transmembrane protein, rhomboid family</fullName>
    </submittedName>
</protein>
<dbReference type="KEGG" id="chm:B842_00120"/>
<dbReference type="AlphaFoldDB" id="A0A0B5D7X4"/>
<dbReference type="GO" id="GO:0004252">
    <property type="term" value="F:serine-type endopeptidase activity"/>
    <property type="evidence" value="ECO:0007669"/>
    <property type="project" value="InterPro"/>
</dbReference>
<evidence type="ECO:0000256" key="4">
    <source>
        <dbReference type="ARBA" id="ARBA00023136"/>
    </source>
</evidence>
<evidence type="ECO:0000256" key="5">
    <source>
        <dbReference type="SAM" id="Phobius"/>
    </source>
</evidence>